<evidence type="ECO:0000256" key="1">
    <source>
        <dbReference type="ARBA" id="ARBA00022741"/>
    </source>
</evidence>
<feature type="domain" description="ABC transporter Uup C-terminal" evidence="4">
    <location>
        <begin position="17"/>
        <end position="80"/>
    </location>
</feature>
<evidence type="ECO:0000313" key="5">
    <source>
        <dbReference type="EMBL" id="NEA25356.1"/>
    </source>
</evidence>
<keyword evidence="1" id="KW-0547">Nucleotide-binding</keyword>
<feature type="region of interest" description="Disordered" evidence="3">
    <location>
        <begin position="1"/>
        <end position="20"/>
    </location>
</feature>
<dbReference type="Proteomes" id="UP000475532">
    <property type="component" value="Unassembled WGS sequence"/>
</dbReference>
<evidence type="ECO:0000256" key="3">
    <source>
        <dbReference type="SAM" id="MobiDB-lite"/>
    </source>
</evidence>
<accession>A0A6L9QJV0</accession>
<dbReference type="EMBL" id="JAAGLI010000598">
    <property type="protein sequence ID" value="NEA25356.1"/>
    <property type="molecule type" value="Genomic_DNA"/>
</dbReference>
<organism evidence="5 6">
    <name type="scientific">Actinomadura bangladeshensis</name>
    <dbReference type="NCBI Taxonomy" id="453573"/>
    <lineage>
        <taxon>Bacteria</taxon>
        <taxon>Bacillati</taxon>
        <taxon>Actinomycetota</taxon>
        <taxon>Actinomycetes</taxon>
        <taxon>Streptosporangiales</taxon>
        <taxon>Thermomonosporaceae</taxon>
        <taxon>Actinomadura</taxon>
    </lineage>
</organism>
<reference evidence="5 6" key="1">
    <citation type="submission" date="2020-01" db="EMBL/GenBank/DDBJ databases">
        <title>Insect and environment-associated Actinomycetes.</title>
        <authorList>
            <person name="Currrie C."/>
            <person name="Chevrette M."/>
            <person name="Carlson C."/>
            <person name="Stubbendieck R."/>
            <person name="Wendt-Pienkowski E."/>
        </authorList>
    </citation>
    <scope>NUCLEOTIDE SEQUENCE [LARGE SCALE GENOMIC DNA]</scope>
    <source>
        <strain evidence="5 6">SID10258</strain>
    </source>
</reference>
<evidence type="ECO:0000256" key="2">
    <source>
        <dbReference type="ARBA" id="ARBA00022840"/>
    </source>
</evidence>
<dbReference type="InterPro" id="IPR037118">
    <property type="entry name" value="Val-tRNA_synth_C_sf"/>
</dbReference>
<evidence type="ECO:0000259" key="4">
    <source>
        <dbReference type="Pfam" id="PF16326"/>
    </source>
</evidence>
<dbReference type="GO" id="GO:0003677">
    <property type="term" value="F:DNA binding"/>
    <property type="evidence" value="ECO:0007669"/>
    <property type="project" value="InterPro"/>
</dbReference>
<protein>
    <submittedName>
        <fullName evidence="5">ABC transporter ATP-binding protein</fullName>
    </submittedName>
</protein>
<keyword evidence="2 5" id="KW-0067">ATP-binding</keyword>
<name>A0A6L9QJV0_9ACTN</name>
<dbReference type="RefSeq" id="WP_239067414.1">
    <property type="nucleotide sequence ID" value="NZ_JAAGLI010000598.1"/>
</dbReference>
<sequence>PAETAAAPKAKGGGQDWKARKELDRLERRLEKLAGQEAELHEQLAAHATDYAKLQELDARLREVQAEAAGVEEEWLMLAEDLG</sequence>
<gene>
    <name evidence="5" type="ORF">G3I70_23130</name>
</gene>
<proteinExistence type="predicted"/>
<dbReference type="Gene3D" id="1.10.287.380">
    <property type="entry name" value="Valyl-tRNA synthetase, C-terminal domain"/>
    <property type="match status" value="1"/>
</dbReference>
<evidence type="ECO:0000313" key="6">
    <source>
        <dbReference type="Proteomes" id="UP000475532"/>
    </source>
</evidence>
<dbReference type="InterPro" id="IPR032524">
    <property type="entry name" value="ABC_tran_C"/>
</dbReference>
<dbReference type="Pfam" id="PF16326">
    <property type="entry name" value="ABC_tran_CTD"/>
    <property type="match status" value="1"/>
</dbReference>
<comment type="caution">
    <text evidence="5">The sequence shown here is derived from an EMBL/GenBank/DDBJ whole genome shotgun (WGS) entry which is preliminary data.</text>
</comment>
<dbReference type="GO" id="GO:0005524">
    <property type="term" value="F:ATP binding"/>
    <property type="evidence" value="ECO:0007669"/>
    <property type="project" value="UniProtKB-KW"/>
</dbReference>
<feature type="non-terminal residue" evidence="5">
    <location>
        <position position="1"/>
    </location>
</feature>
<dbReference type="AlphaFoldDB" id="A0A6L9QJV0"/>